<reference evidence="1 2" key="1">
    <citation type="submission" date="2018-11" db="EMBL/GenBank/DDBJ databases">
        <authorList>
            <consortium name="Pathogen Informatics"/>
        </authorList>
    </citation>
    <scope>NUCLEOTIDE SEQUENCE [LARGE SCALE GENOMIC DNA]</scope>
</reference>
<evidence type="ECO:0000313" key="2">
    <source>
        <dbReference type="Proteomes" id="UP000270094"/>
    </source>
</evidence>
<dbReference type="EMBL" id="UYYB01141001">
    <property type="protein sequence ID" value="VDM85483.1"/>
    <property type="molecule type" value="Genomic_DNA"/>
</dbReference>
<protein>
    <submittedName>
        <fullName evidence="1">Uncharacterized protein</fullName>
    </submittedName>
</protein>
<dbReference type="AlphaFoldDB" id="A0A3P7JWM9"/>
<gene>
    <name evidence="1" type="ORF">SVUK_LOCUS20481</name>
</gene>
<feature type="non-terminal residue" evidence="1">
    <location>
        <position position="49"/>
    </location>
</feature>
<organism evidence="1 2">
    <name type="scientific">Strongylus vulgaris</name>
    <name type="common">Blood worm</name>
    <dbReference type="NCBI Taxonomy" id="40348"/>
    <lineage>
        <taxon>Eukaryota</taxon>
        <taxon>Metazoa</taxon>
        <taxon>Ecdysozoa</taxon>
        <taxon>Nematoda</taxon>
        <taxon>Chromadorea</taxon>
        <taxon>Rhabditida</taxon>
        <taxon>Rhabditina</taxon>
        <taxon>Rhabditomorpha</taxon>
        <taxon>Strongyloidea</taxon>
        <taxon>Strongylidae</taxon>
        <taxon>Strongylus</taxon>
    </lineage>
</organism>
<sequence length="49" mass="5138">MERGVYGVVGVSCAETQRNDEQFFARSAPPVYLCPRSRGGGRYGGAGAG</sequence>
<proteinExistence type="predicted"/>
<evidence type="ECO:0000313" key="1">
    <source>
        <dbReference type="EMBL" id="VDM85483.1"/>
    </source>
</evidence>
<dbReference type="Proteomes" id="UP000270094">
    <property type="component" value="Unassembled WGS sequence"/>
</dbReference>
<accession>A0A3P7JWM9</accession>
<name>A0A3P7JWM9_STRVU</name>
<keyword evidence="2" id="KW-1185">Reference proteome</keyword>